<proteinExistence type="predicted"/>
<evidence type="ECO:0000313" key="2">
    <source>
        <dbReference type="EMBL" id="KAG1897507.1"/>
    </source>
</evidence>
<dbReference type="AlphaFoldDB" id="A0AAD4HIA1"/>
<dbReference type="PANTHER" id="PTHR34310:SF5">
    <property type="entry name" value="DUF427 DOMAIN PROTEIN (AFU_ORTHOLOGUE AFUA_3G02220)"/>
    <property type="match status" value="1"/>
</dbReference>
<dbReference type="EMBL" id="JABBWK010000041">
    <property type="protein sequence ID" value="KAG1898099.1"/>
    <property type="molecule type" value="Genomic_DNA"/>
</dbReference>
<reference evidence="2" key="1">
    <citation type="journal article" date="2020" name="New Phytol.">
        <title>Comparative genomics reveals dynamic genome evolution in host specialist ectomycorrhizal fungi.</title>
        <authorList>
            <person name="Lofgren L.A."/>
            <person name="Nguyen N.H."/>
            <person name="Vilgalys R."/>
            <person name="Ruytinx J."/>
            <person name="Liao H.L."/>
            <person name="Branco S."/>
            <person name="Kuo A."/>
            <person name="LaButti K."/>
            <person name="Lipzen A."/>
            <person name="Andreopoulos W."/>
            <person name="Pangilinan J."/>
            <person name="Riley R."/>
            <person name="Hundley H."/>
            <person name="Na H."/>
            <person name="Barry K."/>
            <person name="Grigoriev I.V."/>
            <person name="Stajich J.E."/>
            <person name="Kennedy P.G."/>
        </authorList>
    </citation>
    <scope>NUCLEOTIDE SEQUENCE</scope>
    <source>
        <strain evidence="2">FC203</strain>
    </source>
</reference>
<sequence>MVKATYRDEILAEHSNPVMVEGNYYFPPESVNKSLLASSDTSTECAWKGTASYYSAQIHGDNVKDIAWYYADPKTKASHIKDHVAFYKNKVTIE</sequence>
<evidence type="ECO:0000313" key="4">
    <source>
        <dbReference type="Proteomes" id="UP001195769"/>
    </source>
</evidence>
<evidence type="ECO:0000259" key="1">
    <source>
        <dbReference type="Pfam" id="PF04248"/>
    </source>
</evidence>
<protein>
    <submittedName>
        <fullName evidence="2">DUF427-domain-containing protein</fullName>
    </submittedName>
</protein>
<dbReference type="EMBL" id="JABBWK010000046">
    <property type="protein sequence ID" value="KAG1897507.1"/>
    <property type="molecule type" value="Genomic_DNA"/>
</dbReference>
<organism evidence="2 4">
    <name type="scientific">Suillus fuscotomentosus</name>
    <dbReference type="NCBI Taxonomy" id="1912939"/>
    <lineage>
        <taxon>Eukaryota</taxon>
        <taxon>Fungi</taxon>
        <taxon>Dikarya</taxon>
        <taxon>Basidiomycota</taxon>
        <taxon>Agaricomycotina</taxon>
        <taxon>Agaricomycetes</taxon>
        <taxon>Agaricomycetidae</taxon>
        <taxon>Boletales</taxon>
        <taxon>Suillineae</taxon>
        <taxon>Suillaceae</taxon>
        <taxon>Suillus</taxon>
    </lineage>
</organism>
<dbReference type="Gene3D" id="2.170.150.40">
    <property type="entry name" value="Domain of unknown function (DUF427)"/>
    <property type="match status" value="1"/>
</dbReference>
<name>A0AAD4HIA1_9AGAM</name>
<dbReference type="InterPro" id="IPR007361">
    <property type="entry name" value="DUF427"/>
</dbReference>
<accession>A0AAD4HIA1</accession>
<dbReference type="RefSeq" id="XP_041223675.1">
    <property type="nucleotide sequence ID" value="XM_041362187.1"/>
</dbReference>
<comment type="caution">
    <text evidence="2">The sequence shown here is derived from an EMBL/GenBank/DDBJ whole genome shotgun (WGS) entry which is preliminary data.</text>
</comment>
<dbReference type="Pfam" id="PF04248">
    <property type="entry name" value="NTP_transf_9"/>
    <property type="match status" value="1"/>
</dbReference>
<dbReference type="Proteomes" id="UP001195769">
    <property type="component" value="Unassembled WGS sequence"/>
</dbReference>
<dbReference type="InterPro" id="IPR038694">
    <property type="entry name" value="DUF427_sf"/>
</dbReference>
<keyword evidence="4" id="KW-1185">Reference proteome</keyword>
<evidence type="ECO:0000313" key="3">
    <source>
        <dbReference type="EMBL" id="KAG1898099.1"/>
    </source>
</evidence>
<feature type="domain" description="DUF427" evidence="1">
    <location>
        <begin position="2"/>
        <end position="88"/>
    </location>
</feature>
<dbReference type="PANTHER" id="PTHR34310">
    <property type="entry name" value="DUF427 DOMAIN PROTEIN (AFU_ORTHOLOGUE AFUA_3G02220)"/>
    <property type="match status" value="1"/>
</dbReference>
<dbReference type="GeneID" id="64656485"/>
<gene>
    <name evidence="3" type="ORF">F5891DRAFT_1044476</name>
    <name evidence="2" type="ORF">F5891DRAFT_1048807</name>
</gene>